<sequence>QISSIVPVNNLWVQLGITESIDNPSVRSSSHTNFYLIKKRREKYDDYKKKFDTALSLYDREINNYNFINSFDTLVKPFLNEIGKCEEALQIRHQQ</sequence>
<protein>
    <submittedName>
        <fullName evidence="1">6646_t:CDS:1</fullName>
    </submittedName>
</protein>
<dbReference type="EMBL" id="CAJVPZ010073073">
    <property type="protein sequence ID" value="CAG8801985.1"/>
    <property type="molecule type" value="Genomic_DNA"/>
</dbReference>
<proteinExistence type="predicted"/>
<comment type="caution">
    <text evidence="1">The sequence shown here is derived from an EMBL/GenBank/DDBJ whole genome shotgun (WGS) entry which is preliminary data.</text>
</comment>
<evidence type="ECO:0000313" key="2">
    <source>
        <dbReference type="Proteomes" id="UP000789396"/>
    </source>
</evidence>
<reference evidence="1" key="1">
    <citation type="submission" date="2021-06" db="EMBL/GenBank/DDBJ databases">
        <authorList>
            <person name="Kallberg Y."/>
            <person name="Tangrot J."/>
            <person name="Rosling A."/>
        </authorList>
    </citation>
    <scope>NUCLEOTIDE SEQUENCE</scope>
    <source>
        <strain evidence="1">IN212</strain>
    </source>
</reference>
<feature type="non-terminal residue" evidence="1">
    <location>
        <position position="1"/>
    </location>
</feature>
<feature type="non-terminal residue" evidence="1">
    <location>
        <position position="95"/>
    </location>
</feature>
<organism evidence="1 2">
    <name type="scientific">Racocetra fulgida</name>
    <dbReference type="NCBI Taxonomy" id="60492"/>
    <lineage>
        <taxon>Eukaryota</taxon>
        <taxon>Fungi</taxon>
        <taxon>Fungi incertae sedis</taxon>
        <taxon>Mucoromycota</taxon>
        <taxon>Glomeromycotina</taxon>
        <taxon>Glomeromycetes</taxon>
        <taxon>Diversisporales</taxon>
        <taxon>Gigasporaceae</taxon>
        <taxon>Racocetra</taxon>
    </lineage>
</organism>
<keyword evidence="2" id="KW-1185">Reference proteome</keyword>
<gene>
    <name evidence="1" type="ORF">RFULGI_LOCUS17832</name>
</gene>
<dbReference type="AlphaFoldDB" id="A0A9N9JYA7"/>
<evidence type="ECO:0000313" key="1">
    <source>
        <dbReference type="EMBL" id="CAG8801985.1"/>
    </source>
</evidence>
<accession>A0A9N9JYA7</accession>
<name>A0A9N9JYA7_9GLOM</name>
<dbReference type="Proteomes" id="UP000789396">
    <property type="component" value="Unassembled WGS sequence"/>
</dbReference>